<proteinExistence type="predicted"/>
<dbReference type="Gene3D" id="3.40.50.300">
    <property type="entry name" value="P-loop containing nucleotide triphosphate hydrolases"/>
    <property type="match status" value="1"/>
</dbReference>
<keyword evidence="1" id="KW-0175">Coiled coil</keyword>
<evidence type="ECO:0000313" key="2">
    <source>
        <dbReference type="EMBL" id="CAB3806745.1"/>
    </source>
</evidence>
<evidence type="ECO:0000313" key="3">
    <source>
        <dbReference type="Proteomes" id="UP000494115"/>
    </source>
</evidence>
<sequence length="326" mass="35733">MPELAKLQVARSELDKVNAELAQARRDLQQATELAARAPLIEQAKEGLTACETEIAQLEKELGEVVNRHREAAGRLNEQLQQVTAEVARLGGVDVAGEIANVDRQLQANRDELARIEGQIEGLIRSQATRQAEADVIKAELAGLDATQARANRLSDEIAQWKLLAKGLGNDGVVALTIDDAGPALTQLVNDLLLACYGPRFTVEIRTQRALASGELREGFDILVHDADNDSTKAVSMMSGGEKVWINECLTRGIPLYIGRTAGQPYRTLFTDETDGPLDPRRKRQLMRMKREVLKQGGLDREFFISHTPELVEEADAVIDVEALAA</sequence>
<dbReference type="PANTHER" id="PTHR32114:SF2">
    <property type="entry name" value="ABC TRANSPORTER ABCH.3"/>
    <property type="match status" value="1"/>
</dbReference>
<dbReference type="Gene3D" id="1.10.287.1490">
    <property type="match status" value="1"/>
</dbReference>
<dbReference type="SUPFAM" id="SSF52540">
    <property type="entry name" value="P-loop containing nucleoside triphosphate hydrolases"/>
    <property type="match status" value="1"/>
</dbReference>
<dbReference type="InterPro" id="IPR027417">
    <property type="entry name" value="P-loop_NTPase"/>
</dbReference>
<protein>
    <submittedName>
        <fullName evidence="2">Uncharacterized protein</fullName>
    </submittedName>
</protein>
<dbReference type="EMBL" id="CADIKM010000087">
    <property type="protein sequence ID" value="CAB3806745.1"/>
    <property type="molecule type" value="Genomic_DNA"/>
</dbReference>
<keyword evidence="3" id="KW-1185">Reference proteome</keyword>
<dbReference type="PANTHER" id="PTHR32114">
    <property type="entry name" value="ABC TRANSPORTER ABCH.3"/>
    <property type="match status" value="1"/>
</dbReference>
<accession>A0A6S7C1P7</accession>
<reference evidence="2 3" key="1">
    <citation type="submission" date="2020-04" db="EMBL/GenBank/DDBJ databases">
        <authorList>
            <person name="De Canck E."/>
        </authorList>
    </citation>
    <scope>NUCLEOTIDE SEQUENCE [LARGE SCALE GENOMIC DNA]</scope>
    <source>
        <strain evidence="2 3">LMG 28138</strain>
    </source>
</reference>
<dbReference type="Proteomes" id="UP000494115">
    <property type="component" value="Unassembled WGS sequence"/>
</dbReference>
<feature type="coiled-coil region" evidence="1">
    <location>
        <begin position="7"/>
        <end position="119"/>
    </location>
</feature>
<gene>
    <name evidence="2" type="ORF">LMG28138_05837</name>
</gene>
<organism evidence="2 3">
    <name type="scientific">Pararobbsia alpina</name>
    <dbReference type="NCBI Taxonomy" id="621374"/>
    <lineage>
        <taxon>Bacteria</taxon>
        <taxon>Pseudomonadati</taxon>
        <taxon>Pseudomonadota</taxon>
        <taxon>Betaproteobacteria</taxon>
        <taxon>Burkholderiales</taxon>
        <taxon>Burkholderiaceae</taxon>
        <taxon>Pararobbsia</taxon>
    </lineage>
</organism>
<dbReference type="RefSeq" id="WP_425511482.1">
    <property type="nucleotide sequence ID" value="NZ_CADIKM010000087.1"/>
</dbReference>
<dbReference type="AlphaFoldDB" id="A0A6S7C1P7"/>
<evidence type="ECO:0000256" key="1">
    <source>
        <dbReference type="SAM" id="Coils"/>
    </source>
</evidence>
<name>A0A6S7C1P7_9BURK</name>